<dbReference type="InterPro" id="IPR002156">
    <property type="entry name" value="RNaseH_domain"/>
</dbReference>
<dbReference type="InterPro" id="IPR012337">
    <property type="entry name" value="RNaseH-like_sf"/>
</dbReference>
<dbReference type="InterPro" id="IPR036397">
    <property type="entry name" value="RNaseH_sf"/>
</dbReference>
<accession>A0A2P5EP22</accession>
<dbReference type="InterPro" id="IPR044730">
    <property type="entry name" value="RNase_H-like_dom_plant"/>
</dbReference>
<dbReference type="GO" id="GO:0003676">
    <property type="term" value="F:nucleic acid binding"/>
    <property type="evidence" value="ECO:0007669"/>
    <property type="project" value="InterPro"/>
</dbReference>
<protein>
    <submittedName>
        <fullName evidence="3">Ribonuclease H-like domain containing protein</fullName>
    </submittedName>
</protein>
<dbReference type="GO" id="GO:0004523">
    <property type="term" value="F:RNA-DNA hybrid ribonuclease activity"/>
    <property type="evidence" value="ECO:0007669"/>
    <property type="project" value="InterPro"/>
</dbReference>
<sequence>MFASPADILISYSMIAEVAFLEVFCVLLWAIWNRRNDVLHNQNSKEAAALLDWVQSFLFEFQDGLKIVNVYSICQGRNLVKWCKPSSGSLKLNVDAAVIKDSGVIGVGGAIRDLEGLVLACWSLQLVGYFDIVTSELLAIREGVRLAVEFGCPLASIESDSLSAVQAISSPSPCFAGASIVNDILFFNF</sequence>
<dbReference type="Proteomes" id="UP000237000">
    <property type="component" value="Unassembled WGS sequence"/>
</dbReference>
<dbReference type="EMBL" id="JXTC01000119">
    <property type="protein sequence ID" value="PON87286.1"/>
    <property type="molecule type" value="Genomic_DNA"/>
</dbReference>
<evidence type="ECO:0000259" key="2">
    <source>
        <dbReference type="Pfam" id="PF13456"/>
    </source>
</evidence>
<keyword evidence="1" id="KW-0812">Transmembrane</keyword>
<comment type="caution">
    <text evidence="3">The sequence shown here is derived from an EMBL/GenBank/DDBJ whole genome shotgun (WGS) entry which is preliminary data.</text>
</comment>
<proteinExistence type="predicted"/>
<reference evidence="4" key="1">
    <citation type="submission" date="2016-06" db="EMBL/GenBank/DDBJ databases">
        <title>Parallel loss of symbiosis genes in relatives of nitrogen-fixing non-legume Parasponia.</title>
        <authorList>
            <person name="Van Velzen R."/>
            <person name="Holmer R."/>
            <person name="Bu F."/>
            <person name="Rutten L."/>
            <person name="Van Zeijl A."/>
            <person name="Liu W."/>
            <person name="Santuari L."/>
            <person name="Cao Q."/>
            <person name="Sharma T."/>
            <person name="Shen D."/>
            <person name="Roswanjaya Y."/>
            <person name="Wardhani T."/>
            <person name="Kalhor M.S."/>
            <person name="Jansen J."/>
            <person name="Van den Hoogen J."/>
            <person name="Gungor B."/>
            <person name="Hartog M."/>
            <person name="Hontelez J."/>
            <person name="Verver J."/>
            <person name="Yang W.-C."/>
            <person name="Schijlen E."/>
            <person name="Repin R."/>
            <person name="Schilthuizen M."/>
            <person name="Schranz E."/>
            <person name="Heidstra R."/>
            <person name="Miyata K."/>
            <person name="Fedorova E."/>
            <person name="Kohlen W."/>
            <person name="Bisseling T."/>
            <person name="Smit S."/>
            <person name="Geurts R."/>
        </authorList>
    </citation>
    <scope>NUCLEOTIDE SEQUENCE [LARGE SCALE GENOMIC DNA]</scope>
    <source>
        <strain evidence="4">cv. RG33-2</strain>
    </source>
</reference>
<keyword evidence="1" id="KW-1133">Transmembrane helix</keyword>
<dbReference type="Pfam" id="PF13456">
    <property type="entry name" value="RVT_3"/>
    <property type="match status" value="1"/>
</dbReference>
<gene>
    <name evidence="3" type="ORF">TorRG33x02_169220</name>
</gene>
<dbReference type="InterPro" id="IPR052929">
    <property type="entry name" value="RNase_H-like_EbsB-rel"/>
</dbReference>
<keyword evidence="1" id="KW-0472">Membrane</keyword>
<feature type="transmembrane region" description="Helical" evidence="1">
    <location>
        <begin position="12"/>
        <end position="32"/>
    </location>
</feature>
<dbReference type="SUPFAM" id="SSF53098">
    <property type="entry name" value="Ribonuclease H-like"/>
    <property type="match status" value="1"/>
</dbReference>
<dbReference type="PANTHER" id="PTHR47074:SF11">
    <property type="entry name" value="REVERSE TRANSCRIPTASE-LIKE PROTEIN"/>
    <property type="match status" value="1"/>
</dbReference>
<dbReference type="PANTHER" id="PTHR47074">
    <property type="entry name" value="BNAC02G40300D PROTEIN"/>
    <property type="match status" value="1"/>
</dbReference>
<evidence type="ECO:0000313" key="4">
    <source>
        <dbReference type="Proteomes" id="UP000237000"/>
    </source>
</evidence>
<dbReference type="InParanoid" id="A0A2P5EP22"/>
<evidence type="ECO:0000256" key="1">
    <source>
        <dbReference type="SAM" id="Phobius"/>
    </source>
</evidence>
<dbReference type="OrthoDB" id="1749524at2759"/>
<dbReference type="Gene3D" id="3.30.420.10">
    <property type="entry name" value="Ribonuclease H-like superfamily/Ribonuclease H"/>
    <property type="match status" value="1"/>
</dbReference>
<keyword evidence="4" id="KW-1185">Reference proteome</keyword>
<dbReference type="CDD" id="cd06222">
    <property type="entry name" value="RNase_H_like"/>
    <property type="match status" value="1"/>
</dbReference>
<organism evidence="3 4">
    <name type="scientific">Trema orientale</name>
    <name type="common">Charcoal tree</name>
    <name type="synonym">Celtis orientalis</name>
    <dbReference type="NCBI Taxonomy" id="63057"/>
    <lineage>
        <taxon>Eukaryota</taxon>
        <taxon>Viridiplantae</taxon>
        <taxon>Streptophyta</taxon>
        <taxon>Embryophyta</taxon>
        <taxon>Tracheophyta</taxon>
        <taxon>Spermatophyta</taxon>
        <taxon>Magnoliopsida</taxon>
        <taxon>eudicotyledons</taxon>
        <taxon>Gunneridae</taxon>
        <taxon>Pentapetalae</taxon>
        <taxon>rosids</taxon>
        <taxon>fabids</taxon>
        <taxon>Rosales</taxon>
        <taxon>Cannabaceae</taxon>
        <taxon>Trema</taxon>
    </lineage>
</organism>
<feature type="domain" description="RNase H type-1" evidence="2">
    <location>
        <begin position="93"/>
        <end position="174"/>
    </location>
</feature>
<evidence type="ECO:0000313" key="3">
    <source>
        <dbReference type="EMBL" id="PON87286.1"/>
    </source>
</evidence>
<name>A0A2P5EP22_TREOI</name>
<dbReference type="AlphaFoldDB" id="A0A2P5EP22"/>